<keyword evidence="3" id="KW-1185">Reference proteome</keyword>
<dbReference type="SUPFAM" id="SSF51556">
    <property type="entry name" value="Metallo-dependent hydrolases"/>
    <property type="match status" value="1"/>
</dbReference>
<dbReference type="InterPro" id="IPR032466">
    <property type="entry name" value="Metal_Hydrolase"/>
</dbReference>
<dbReference type="InterPro" id="IPR011059">
    <property type="entry name" value="Metal-dep_hydrolase_composite"/>
</dbReference>
<organism evidence="2 3">
    <name type="scientific">Novosphingobium indicum</name>
    <dbReference type="NCBI Taxonomy" id="462949"/>
    <lineage>
        <taxon>Bacteria</taxon>
        <taxon>Pseudomonadati</taxon>
        <taxon>Pseudomonadota</taxon>
        <taxon>Alphaproteobacteria</taxon>
        <taxon>Sphingomonadales</taxon>
        <taxon>Sphingomonadaceae</taxon>
        <taxon>Novosphingobium</taxon>
    </lineage>
</organism>
<name>A0ABQ2JCH2_9SPHN</name>
<gene>
    <name evidence="2" type="ORF">GCM10011349_06440</name>
</gene>
<dbReference type="InterPro" id="IPR057744">
    <property type="entry name" value="OTAase-like"/>
</dbReference>
<dbReference type="Gene3D" id="3.20.20.140">
    <property type="entry name" value="Metal-dependent hydrolases"/>
    <property type="match status" value="1"/>
</dbReference>
<dbReference type="SUPFAM" id="SSF51338">
    <property type="entry name" value="Composite domain of metallo-dependent hydrolases"/>
    <property type="match status" value="1"/>
</dbReference>
<sequence>MGRTLIQNATIFTATGAEPFKGDLVIEGNRIVSVGSGENAQTADEVIDASGMFCMPGMTEGHTHLSFENVCATEDLITPSPETQVFTAARGAKALIEAGFTSAYGASEAKLKLAVAVREEVNAGRLPGPRIRAGGLEISVTGAMGDESTAHNPRIGPSTIVDGVEEMRKAVRLHCREGIDNVKLDVSGDPFYPNTPGHTTPMTFDEIRVAAETAHAYGRKINAHTRSIDGTKYCVRAGVDGLFHTEYSDEELLDIMEEAKDRIFVVPTVGLFAQIMGGEASGHGLSPEVGGYMNIPDLLENSIKTHIELRKRGIRHLIGGDYGFGWSPQGTQGRDLKFFVDFYGYSPADALICATANGGLAMGYNGELGTLEAGKLADLILVDGDPLGDISVLSGPEKIALVMKDGAIQKIIPALATKQHAPALEAAE</sequence>
<dbReference type="EMBL" id="BMLK01000002">
    <property type="protein sequence ID" value="GGN42859.1"/>
    <property type="molecule type" value="Genomic_DNA"/>
</dbReference>
<dbReference type="CDD" id="cd01299">
    <property type="entry name" value="Met_dep_hydrolase_A"/>
    <property type="match status" value="1"/>
</dbReference>
<feature type="domain" description="Amidohydrolase-related" evidence="1">
    <location>
        <begin position="54"/>
        <end position="406"/>
    </location>
</feature>
<dbReference type="Gene3D" id="2.30.40.10">
    <property type="entry name" value="Urease, subunit C, domain 1"/>
    <property type="match status" value="1"/>
</dbReference>
<dbReference type="InterPro" id="IPR051781">
    <property type="entry name" value="Metallo-dep_Hydrolase"/>
</dbReference>
<dbReference type="PANTHER" id="PTHR43135">
    <property type="entry name" value="ALPHA-D-RIBOSE 1-METHYLPHOSPHONATE 5-TRIPHOSPHATE DIPHOSPHATASE"/>
    <property type="match status" value="1"/>
</dbReference>
<comment type="caution">
    <text evidence="2">The sequence shown here is derived from an EMBL/GenBank/DDBJ whole genome shotgun (WGS) entry which is preliminary data.</text>
</comment>
<accession>A0ABQ2JCH2</accession>
<dbReference type="Pfam" id="PF01979">
    <property type="entry name" value="Amidohydro_1"/>
    <property type="match status" value="1"/>
</dbReference>
<proteinExistence type="predicted"/>
<evidence type="ECO:0000313" key="2">
    <source>
        <dbReference type="EMBL" id="GGN42859.1"/>
    </source>
</evidence>
<dbReference type="RefSeq" id="WP_188818183.1">
    <property type="nucleotide sequence ID" value="NZ_BMLK01000002.1"/>
</dbReference>
<reference evidence="3" key="1">
    <citation type="journal article" date="2019" name="Int. J. Syst. Evol. Microbiol.">
        <title>The Global Catalogue of Microorganisms (GCM) 10K type strain sequencing project: providing services to taxonomists for standard genome sequencing and annotation.</title>
        <authorList>
            <consortium name="The Broad Institute Genomics Platform"/>
            <consortium name="The Broad Institute Genome Sequencing Center for Infectious Disease"/>
            <person name="Wu L."/>
            <person name="Ma J."/>
        </authorList>
    </citation>
    <scope>NUCLEOTIDE SEQUENCE [LARGE SCALE GENOMIC DNA]</scope>
    <source>
        <strain evidence="3">CGMCC 1.6784</strain>
    </source>
</reference>
<dbReference type="Proteomes" id="UP000605099">
    <property type="component" value="Unassembled WGS sequence"/>
</dbReference>
<dbReference type="PANTHER" id="PTHR43135:SF3">
    <property type="entry name" value="ALPHA-D-RIBOSE 1-METHYLPHOSPHONATE 5-TRIPHOSPHATE DIPHOSPHATASE"/>
    <property type="match status" value="1"/>
</dbReference>
<protein>
    <submittedName>
        <fullName evidence="2">Dipeptidase</fullName>
    </submittedName>
</protein>
<evidence type="ECO:0000259" key="1">
    <source>
        <dbReference type="Pfam" id="PF01979"/>
    </source>
</evidence>
<evidence type="ECO:0000313" key="3">
    <source>
        <dbReference type="Proteomes" id="UP000605099"/>
    </source>
</evidence>
<dbReference type="InterPro" id="IPR006680">
    <property type="entry name" value="Amidohydro-rel"/>
</dbReference>